<protein>
    <recommendedName>
        <fullName evidence="3">YolD-like protein</fullName>
    </recommendedName>
</protein>
<evidence type="ECO:0000313" key="1">
    <source>
        <dbReference type="EMBL" id="KJY55115.1"/>
    </source>
</evidence>
<comment type="caution">
    <text evidence="1">The sequence shown here is derived from an EMBL/GenBank/DDBJ whole genome shotgun (WGS) entry which is preliminary data.</text>
</comment>
<proteinExistence type="predicted"/>
<dbReference type="OrthoDB" id="2325330at2"/>
<evidence type="ECO:0000313" key="2">
    <source>
        <dbReference type="Proteomes" id="UP000033533"/>
    </source>
</evidence>
<dbReference type="RefSeq" id="WP_045928263.1">
    <property type="nucleotide sequence ID" value="NZ_JBHSZS010000010.1"/>
</dbReference>
<gene>
    <name evidence="1" type="ORF">JF76_12010</name>
</gene>
<organism evidence="1 2">
    <name type="scientific">Lactobacillus kullabergensis</name>
    <dbReference type="NCBI Taxonomy" id="1218493"/>
    <lineage>
        <taxon>Bacteria</taxon>
        <taxon>Bacillati</taxon>
        <taxon>Bacillota</taxon>
        <taxon>Bacilli</taxon>
        <taxon>Lactobacillales</taxon>
        <taxon>Lactobacillaceae</taxon>
        <taxon>Lactobacillus</taxon>
    </lineage>
</organism>
<dbReference type="PATRIC" id="fig|1218493.3.peg.1261"/>
<dbReference type="EMBL" id="JXBY01000020">
    <property type="protein sequence ID" value="KJY55115.1"/>
    <property type="molecule type" value="Genomic_DNA"/>
</dbReference>
<dbReference type="HOGENOM" id="CLU_2423137_0_0_9"/>
<name>A0A0F4L931_9LACO</name>
<reference evidence="1 2" key="1">
    <citation type="submission" date="2014-12" db="EMBL/GenBank/DDBJ databases">
        <title>Comparative genomics of the lactic acid bacteria isolated from the honey bee gut.</title>
        <authorList>
            <person name="Ellegaard K.M."/>
            <person name="Tamarit D."/>
            <person name="Javelind E."/>
            <person name="Olofsson T."/>
            <person name="Andersson S.G."/>
            <person name="Vasquez A."/>
        </authorList>
    </citation>
    <scope>NUCLEOTIDE SEQUENCE [LARGE SCALE GENOMIC DNA]</scope>
    <source>
        <strain evidence="1 2">Biut2</strain>
    </source>
</reference>
<accession>A0A0F4L931</accession>
<dbReference type="AlphaFoldDB" id="A0A0F4L931"/>
<dbReference type="STRING" id="1218493.JF76_12010"/>
<sequence>MKNSLKKIYHYFFDYDEDKLSIYSQYYYEILTDLNSALLHRSYILVSYQDGTSEIGQIIKRISAGRFILRLENKKLIKIVDIDTIFRVDFA</sequence>
<dbReference type="Proteomes" id="UP000033533">
    <property type="component" value="Unassembled WGS sequence"/>
</dbReference>
<evidence type="ECO:0008006" key="3">
    <source>
        <dbReference type="Google" id="ProtNLM"/>
    </source>
</evidence>